<dbReference type="AlphaFoldDB" id="A0AAV9AME5"/>
<organism evidence="2 3">
    <name type="scientific">Acorus gramineus</name>
    <name type="common">Dwarf sweet flag</name>
    <dbReference type="NCBI Taxonomy" id="55184"/>
    <lineage>
        <taxon>Eukaryota</taxon>
        <taxon>Viridiplantae</taxon>
        <taxon>Streptophyta</taxon>
        <taxon>Embryophyta</taxon>
        <taxon>Tracheophyta</taxon>
        <taxon>Spermatophyta</taxon>
        <taxon>Magnoliopsida</taxon>
        <taxon>Liliopsida</taxon>
        <taxon>Acoraceae</taxon>
        <taxon>Acorus</taxon>
    </lineage>
</organism>
<dbReference type="Pfam" id="PF14365">
    <property type="entry name" value="Neprosin_AP"/>
    <property type="match status" value="1"/>
</dbReference>
<evidence type="ECO:0000313" key="2">
    <source>
        <dbReference type="EMBL" id="KAK1265120.1"/>
    </source>
</evidence>
<comment type="caution">
    <text evidence="2">The sequence shown here is derived from an EMBL/GenBank/DDBJ whole genome shotgun (WGS) entry which is preliminary data.</text>
</comment>
<reference evidence="2" key="2">
    <citation type="submission" date="2023-06" db="EMBL/GenBank/DDBJ databases">
        <authorList>
            <person name="Ma L."/>
            <person name="Liu K.-W."/>
            <person name="Li Z."/>
            <person name="Hsiao Y.-Y."/>
            <person name="Qi Y."/>
            <person name="Fu T."/>
            <person name="Tang G."/>
            <person name="Zhang D."/>
            <person name="Sun W.-H."/>
            <person name="Liu D.-K."/>
            <person name="Li Y."/>
            <person name="Chen G.-Z."/>
            <person name="Liu X.-D."/>
            <person name="Liao X.-Y."/>
            <person name="Jiang Y.-T."/>
            <person name="Yu X."/>
            <person name="Hao Y."/>
            <person name="Huang J."/>
            <person name="Zhao X.-W."/>
            <person name="Ke S."/>
            <person name="Chen Y.-Y."/>
            <person name="Wu W.-L."/>
            <person name="Hsu J.-L."/>
            <person name="Lin Y.-F."/>
            <person name="Huang M.-D."/>
            <person name="Li C.-Y."/>
            <person name="Huang L."/>
            <person name="Wang Z.-W."/>
            <person name="Zhao X."/>
            <person name="Zhong W.-Y."/>
            <person name="Peng D.-H."/>
            <person name="Ahmad S."/>
            <person name="Lan S."/>
            <person name="Zhang J.-S."/>
            <person name="Tsai W.-C."/>
            <person name="Van De Peer Y."/>
            <person name="Liu Z.-J."/>
        </authorList>
    </citation>
    <scope>NUCLEOTIDE SEQUENCE</scope>
    <source>
        <strain evidence="2">SCP</strain>
        <tissue evidence="2">Leaves</tissue>
    </source>
</reference>
<gene>
    <name evidence="2" type="ORF">QJS04_geneDACA010450</name>
</gene>
<reference evidence="2" key="1">
    <citation type="journal article" date="2023" name="Nat. Commun.">
        <title>Diploid and tetraploid genomes of Acorus and the evolution of monocots.</title>
        <authorList>
            <person name="Ma L."/>
            <person name="Liu K.W."/>
            <person name="Li Z."/>
            <person name="Hsiao Y.Y."/>
            <person name="Qi Y."/>
            <person name="Fu T."/>
            <person name="Tang G.D."/>
            <person name="Zhang D."/>
            <person name="Sun W.H."/>
            <person name="Liu D.K."/>
            <person name="Li Y."/>
            <person name="Chen G.Z."/>
            <person name="Liu X.D."/>
            <person name="Liao X.Y."/>
            <person name="Jiang Y.T."/>
            <person name="Yu X."/>
            <person name="Hao Y."/>
            <person name="Huang J."/>
            <person name="Zhao X.W."/>
            <person name="Ke S."/>
            <person name="Chen Y.Y."/>
            <person name="Wu W.L."/>
            <person name="Hsu J.L."/>
            <person name="Lin Y.F."/>
            <person name="Huang M.D."/>
            <person name="Li C.Y."/>
            <person name="Huang L."/>
            <person name="Wang Z.W."/>
            <person name="Zhao X."/>
            <person name="Zhong W.Y."/>
            <person name="Peng D.H."/>
            <person name="Ahmad S."/>
            <person name="Lan S."/>
            <person name="Zhang J.S."/>
            <person name="Tsai W.C."/>
            <person name="Van de Peer Y."/>
            <person name="Liu Z.J."/>
        </authorList>
    </citation>
    <scope>NUCLEOTIDE SEQUENCE</scope>
    <source>
        <strain evidence="2">SCP</strain>
    </source>
</reference>
<evidence type="ECO:0000259" key="1">
    <source>
        <dbReference type="Pfam" id="PF14365"/>
    </source>
</evidence>
<name>A0AAV9AME5_ACOGR</name>
<protein>
    <recommendedName>
        <fullName evidence="1">Neprosin activation peptide domain-containing protein</fullName>
    </recommendedName>
</protein>
<accession>A0AAV9AME5</accession>
<proteinExistence type="predicted"/>
<keyword evidence="3" id="KW-1185">Reference proteome</keyword>
<dbReference type="EMBL" id="JAUJYN010000008">
    <property type="protein sequence ID" value="KAK1265120.1"/>
    <property type="molecule type" value="Genomic_DNA"/>
</dbReference>
<sequence>MKEIDRMLKVLNKPAIKTIKMKPLSYPKGFEPAKNNVQSKLHQPWHLNGTCPEGTIPIRRIQKSDLIRAASLKNFGRKSPWGLMGGR</sequence>
<dbReference type="InterPro" id="IPR025521">
    <property type="entry name" value="Neprosin_propep"/>
</dbReference>
<dbReference type="Proteomes" id="UP001179952">
    <property type="component" value="Unassembled WGS sequence"/>
</dbReference>
<evidence type="ECO:0000313" key="3">
    <source>
        <dbReference type="Proteomes" id="UP001179952"/>
    </source>
</evidence>
<feature type="domain" description="Neprosin activation peptide" evidence="1">
    <location>
        <begin position="17"/>
        <end position="80"/>
    </location>
</feature>